<evidence type="ECO:0000313" key="3">
    <source>
        <dbReference type="Proteomes" id="UP000235943"/>
    </source>
</evidence>
<dbReference type="Proteomes" id="UP000235943">
    <property type="component" value="Unassembled WGS sequence"/>
</dbReference>
<reference evidence="2 3" key="1">
    <citation type="submission" date="2018-01" db="EMBL/GenBank/DDBJ databases">
        <title>Draft genome sequence of Streptomyces sp. 13K301.</title>
        <authorList>
            <person name="Sahin N."/>
            <person name="Saygin H."/>
            <person name="Ay H."/>
        </authorList>
    </citation>
    <scope>NUCLEOTIDE SEQUENCE [LARGE SCALE GENOMIC DNA]</scope>
    <source>
        <strain evidence="2 3">13K301</strain>
    </source>
</reference>
<dbReference type="InterPro" id="IPR011944">
    <property type="entry name" value="Steroid_delta5-4_isomerase"/>
</dbReference>
<organism evidence="2 3">
    <name type="scientific">Streptomyces cahuitamycinicus</name>
    <dbReference type="NCBI Taxonomy" id="2070367"/>
    <lineage>
        <taxon>Bacteria</taxon>
        <taxon>Bacillati</taxon>
        <taxon>Actinomycetota</taxon>
        <taxon>Actinomycetes</taxon>
        <taxon>Kitasatosporales</taxon>
        <taxon>Streptomycetaceae</taxon>
        <taxon>Streptomyces</taxon>
    </lineage>
</organism>
<dbReference type="AlphaFoldDB" id="A0A2N8TXT3"/>
<dbReference type="SUPFAM" id="SSF54427">
    <property type="entry name" value="NTF2-like"/>
    <property type="match status" value="1"/>
</dbReference>
<dbReference type="RefSeq" id="WP_102907240.1">
    <property type="nucleotide sequence ID" value="NZ_POUC01000006.1"/>
</dbReference>
<sequence>MGETMNAGPSVSITDKDKSAVGNVPQRMMAAWAANDASAFAGLFTDDGTMILPGDVYKKGRSDIQEFMAAGYAGPYRGTSVFGKPLDVRFIGAESAVLITQGGVIAPGESEVAPESEIRATWVLVKQGDEWFIGAYHNSPVKLS</sequence>
<dbReference type="Gene3D" id="3.10.450.50">
    <property type="match status" value="1"/>
</dbReference>
<dbReference type="OrthoDB" id="582586at2"/>
<comment type="caution">
    <text evidence="2">The sequence shown here is derived from an EMBL/GenBank/DDBJ whole genome shotgun (WGS) entry which is preliminary data.</text>
</comment>
<evidence type="ECO:0000313" key="2">
    <source>
        <dbReference type="EMBL" id="PNG23824.1"/>
    </source>
</evidence>
<proteinExistence type="predicted"/>
<dbReference type="InterPro" id="IPR032710">
    <property type="entry name" value="NTF2-like_dom_sf"/>
</dbReference>
<protein>
    <submittedName>
        <fullName evidence="2">DUF4440 domain-containing protein</fullName>
    </submittedName>
</protein>
<dbReference type="InterPro" id="IPR027843">
    <property type="entry name" value="DUF4440"/>
</dbReference>
<dbReference type="EMBL" id="POUC01000006">
    <property type="protein sequence ID" value="PNG23824.1"/>
    <property type="molecule type" value="Genomic_DNA"/>
</dbReference>
<feature type="domain" description="DUF4440" evidence="1">
    <location>
        <begin position="26"/>
        <end position="131"/>
    </location>
</feature>
<name>A0A2N8TXT3_9ACTN</name>
<dbReference type="NCBIfam" id="TIGR02246">
    <property type="entry name" value="SgcJ/EcaC family oxidoreductase"/>
    <property type="match status" value="1"/>
</dbReference>
<keyword evidence="3" id="KW-1185">Reference proteome</keyword>
<dbReference type="Pfam" id="PF14534">
    <property type="entry name" value="DUF4440"/>
    <property type="match status" value="1"/>
</dbReference>
<gene>
    <name evidence="2" type="ORF">C1J00_01740</name>
</gene>
<accession>A0A2N8TXT3</accession>
<evidence type="ECO:0000259" key="1">
    <source>
        <dbReference type="Pfam" id="PF14534"/>
    </source>
</evidence>